<dbReference type="AlphaFoldDB" id="A0A9J6P6B7"/>
<protein>
    <submittedName>
        <fullName evidence="1">Uncharacterized protein</fullName>
    </submittedName>
</protein>
<dbReference type="InterPro" id="IPR024079">
    <property type="entry name" value="MetalloPept_cat_dom_sf"/>
</dbReference>
<dbReference type="GO" id="GO:0008237">
    <property type="term" value="F:metallopeptidase activity"/>
    <property type="evidence" value="ECO:0007669"/>
    <property type="project" value="InterPro"/>
</dbReference>
<comment type="caution">
    <text evidence="1">The sequence shown here is derived from an EMBL/GenBank/DDBJ whole genome shotgun (WGS) entry which is preliminary data.</text>
</comment>
<reference evidence="1" key="1">
    <citation type="journal article" date="2021" name="mSystems">
        <title>Bacteria and Archaea Synergistically Convert Glycine Betaine to Biogenic Methane in the Formosa Cold Seep of the South China Sea.</title>
        <authorList>
            <person name="Li L."/>
            <person name="Zhang W."/>
            <person name="Zhang S."/>
            <person name="Song L."/>
            <person name="Sun Q."/>
            <person name="Zhang H."/>
            <person name="Xiang H."/>
            <person name="Dong X."/>
        </authorList>
    </citation>
    <scope>NUCLEOTIDE SEQUENCE</scope>
    <source>
        <strain evidence="1">ZWT</strain>
    </source>
</reference>
<proteinExistence type="predicted"/>
<keyword evidence="2" id="KW-1185">Reference proteome</keyword>
<dbReference type="EMBL" id="JAGSOJ010000004">
    <property type="protein sequence ID" value="MCM1991657.1"/>
    <property type="molecule type" value="Genomic_DNA"/>
</dbReference>
<dbReference type="Gene3D" id="3.40.390.10">
    <property type="entry name" value="Collagenase (Catalytic Domain)"/>
    <property type="match status" value="1"/>
</dbReference>
<sequence>MRNKAFIAAILTLGIGLGTLGISTQSKEITSDKQYINNVYNIAKEKNNKLEQDCDTEANFEENYESISFDEFIGEDIKYFDSEEIEKLKKLYETAAEYELKSVKAWSEFESILENIAESKGIQLTDNDQLQNGEEDGQDYFGEFLQGIKDEIGSDLYEELLKLYEQGTNAENEENYEEADKLWNEIEQILSEKGYDTETMSPEGENEELFAAFNVVNGKIEINKEEKTEKLSQEDMEKYQLIWQRVKRLVPKSYINRIANFNINSDGKDGTLAYVYGVDEKGEKWAMAIDKKDAFKEDGKLDNVDLNHSIIHEFAHILTLNNSQMKKERDEKSKTFTIYEGTTKEKSYLNRYYNKFWKNINSEWEKAQESEDAMMNFYDKYKNDFVSDYAITNPVEDIAESFTEFVIQDKPKGNSVKEQKMLFFYKFKEMTKLRNEIRGNLKKISALK</sequence>
<evidence type="ECO:0000313" key="1">
    <source>
        <dbReference type="EMBL" id="MCM1991657.1"/>
    </source>
</evidence>
<reference evidence="1" key="2">
    <citation type="submission" date="2021-04" db="EMBL/GenBank/DDBJ databases">
        <authorList>
            <person name="Dong X."/>
        </authorList>
    </citation>
    <scope>NUCLEOTIDE SEQUENCE</scope>
    <source>
        <strain evidence="1">ZWT</strain>
    </source>
</reference>
<dbReference type="RefSeq" id="WP_250860800.1">
    <property type="nucleotide sequence ID" value="NZ_JAGSOJ010000004.1"/>
</dbReference>
<name>A0A9J6P6B7_9CLOT</name>
<organism evidence="1 2">
    <name type="scientific">Oceanirhabdus seepicola</name>
    <dbReference type="NCBI Taxonomy" id="2828781"/>
    <lineage>
        <taxon>Bacteria</taxon>
        <taxon>Bacillati</taxon>
        <taxon>Bacillota</taxon>
        <taxon>Clostridia</taxon>
        <taxon>Eubacteriales</taxon>
        <taxon>Clostridiaceae</taxon>
        <taxon>Oceanirhabdus</taxon>
    </lineage>
</organism>
<accession>A0A9J6P6B7</accession>
<dbReference type="Proteomes" id="UP001056429">
    <property type="component" value="Unassembled WGS sequence"/>
</dbReference>
<evidence type="ECO:0000313" key="2">
    <source>
        <dbReference type="Proteomes" id="UP001056429"/>
    </source>
</evidence>
<gene>
    <name evidence="1" type="ORF">KDK92_18120</name>
</gene>